<evidence type="ECO:0000313" key="10">
    <source>
        <dbReference type="EMBL" id="MDO7908068.1"/>
    </source>
</evidence>
<comment type="caution">
    <text evidence="10">The sequence shown here is derived from an EMBL/GenBank/DDBJ whole genome shotgun (WGS) entry which is preliminary data.</text>
</comment>
<evidence type="ECO:0000256" key="7">
    <source>
        <dbReference type="ARBA" id="ARBA00023136"/>
    </source>
</evidence>
<evidence type="ECO:0000256" key="1">
    <source>
        <dbReference type="ARBA" id="ARBA00004651"/>
    </source>
</evidence>
<organism evidence="10 11">
    <name type="scientific">Paenibacillus lacisoli</name>
    <dbReference type="NCBI Taxonomy" id="3064525"/>
    <lineage>
        <taxon>Bacteria</taxon>
        <taxon>Bacillati</taxon>
        <taxon>Bacillota</taxon>
        <taxon>Bacilli</taxon>
        <taxon>Bacillales</taxon>
        <taxon>Paenibacillaceae</taxon>
        <taxon>Paenibacillus</taxon>
    </lineage>
</organism>
<protein>
    <recommendedName>
        <fullName evidence="8">Bcr/CflA family efflux transporter</fullName>
    </recommendedName>
</protein>
<keyword evidence="6 8" id="KW-1133">Transmembrane helix</keyword>
<dbReference type="NCBIfam" id="TIGR00710">
    <property type="entry name" value="efflux_Bcr_CflA"/>
    <property type="match status" value="1"/>
</dbReference>
<dbReference type="InterPro" id="IPR020846">
    <property type="entry name" value="MFS_dom"/>
</dbReference>
<dbReference type="CDD" id="cd17320">
    <property type="entry name" value="MFS_MdfA_MDR_like"/>
    <property type="match status" value="1"/>
</dbReference>
<dbReference type="InterPro" id="IPR001958">
    <property type="entry name" value="Tet-R_TetA/multi-R_MdtG-like"/>
</dbReference>
<feature type="transmembrane region" description="Helical" evidence="8">
    <location>
        <begin position="146"/>
        <end position="164"/>
    </location>
</feature>
<dbReference type="PANTHER" id="PTHR23502:SF132">
    <property type="entry name" value="POLYAMINE TRANSPORTER 2-RELATED"/>
    <property type="match status" value="1"/>
</dbReference>
<keyword evidence="3 8" id="KW-0813">Transport</keyword>
<dbReference type="RefSeq" id="WP_305025287.1">
    <property type="nucleotide sequence ID" value="NZ_JAUQTB010000011.1"/>
</dbReference>
<evidence type="ECO:0000256" key="4">
    <source>
        <dbReference type="ARBA" id="ARBA00022475"/>
    </source>
</evidence>
<feature type="transmembrane region" description="Helical" evidence="8">
    <location>
        <begin position="57"/>
        <end position="76"/>
    </location>
</feature>
<dbReference type="SUPFAM" id="SSF103473">
    <property type="entry name" value="MFS general substrate transporter"/>
    <property type="match status" value="1"/>
</dbReference>
<keyword evidence="11" id="KW-1185">Reference proteome</keyword>
<name>A0ABT9CKC3_9BACL</name>
<evidence type="ECO:0000259" key="9">
    <source>
        <dbReference type="PROSITE" id="PS50850"/>
    </source>
</evidence>
<reference evidence="10 11" key="1">
    <citation type="submission" date="2023-07" db="EMBL/GenBank/DDBJ databases">
        <title>Paenibacillus sp. JX-17 nov. isolated from soil.</title>
        <authorList>
            <person name="Wan Y."/>
            <person name="Liu B."/>
        </authorList>
    </citation>
    <scope>NUCLEOTIDE SEQUENCE [LARGE SCALE GENOMIC DNA]</scope>
    <source>
        <strain evidence="10 11">JX-17</strain>
    </source>
</reference>
<feature type="transmembrane region" description="Helical" evidence="8">
    <location>
        <begin position="292"/>
        <end position="312"/>
    </location>
</feature>
<feature type="transmembrane region" description="Helical" evidence="8">
    <location>
        <begin position="226"/>
        <end position="245"/>
    </location>
</feature>
<feature type="domain" description="Major facilitator superfamily (MFS) profile" evidence="9">
    <location>
        <begin position="19"/>
        <end position="406"/>
    </location>
</feature>
<evidence type="ECO:0000256" key="5">
    <source>
        <dbReference type="ARBA" id="ARBA00022692"/>
    </source>
</evidence>
<feature type="transmembrane region" description="Helical" evidence="8">
    <location>
        <begin position="380"/>
        <end position="401"/>
    </location>
</feature>
<dbReference type="Proteomes" id="UP001240171">
    <property type="component" value="Unassembled WGS sequence"/>
</dbReference>
<proteinExistence type="inferred from homology"/>
<evidence type="ECO:0000313" key="11">
    <source>
        <dbReference type="Proteomes" id="UP001240171"/>
    </source>
</evidence>
<dbReference type="InterPro" id="IPR004812">
    <property type="entry name" value="Efflux_drug-R_Bcr/CmlA"/>
</dbReference>
<keyword evidence="7 8" id="KW-0472">Membrane</keyword>
<accession>A0ABT9CKC3</accession>
<feature type="transmembrane region" description="Helical" evidence="8">
    <location>
        <begin position="88"/>
        <end position="107"/>
    </location>
</feature>
<dbReference type="PANTHER" id="PTHR23502">
    <property type="entry name" value="MAJOR FACILITATOR SUPERFAMILY"/>
    <property type="match status" value="1"/>
</dbReference>
<dbReference type="Pfam" id="PF07690">
    <property type="entry name" value="MFS_1"/>
    <property type="match status" value="1"/>
</dbReference>
<dbReference type="Gene3D" id="1.20.1720.10">
    <property type="entry name" value="Multidrug resistance protein D"/>
    <property type="match status" value="1"/>
</dbReference>
<evidence type="ECO:0000256" key="3">
    <source>
        <dbReference type="ARBA" id="ARBA00022448"/>
    </source>
</evidence>
<feature type="transmembrane region" description="Helical" evidence="8">
    <location>
        <begin position="113"/>
        <end position="134"/>
    </location>
</feature>
<comment type="similarity">
    <text evidence="2 8">Belongs to the major facilitator superfamily. Bcr/CmlA family.</text>
</comment>
<feature type="transmembrane region" description="Helical" evidence="8">
    <location>
        <begin position="20"/>
        <end position="37"/>
    </location>
</feature>
<dbReference type="InterPro" id="IPR011701">
    <property type="entry name" value="MFS"/>
</dbReference>
<keyword evidence="5 8" id="KW-0812">Transmembrane</keyword>
<evidence type="ECO:0000256" key="8">
    <source>
        <dbReference type="RuleBase" id="RU365088"/>
    </source>
</evidence>
<gene>
    <name evidence="10" type="ORF">Q5741_16775</name>
</gene>
<sequence length="410" mass="42667">MGIQKTSTPKHLSEPATARLRTVTILGALTAFGPLSLDMYLPALPKLSQDLHTTTSMAQLSLTACLIGLAVGQLVAGPISDVHGRKRPLLIGLILYAVTSFLCSISSSIEALILLRFIQGLGGAAGIVIARAMVRDMYSGTELTKFFAMLMLVNGAAPILAPIAGGQLLKYTSWPGVFLVLGLIGVIMLLSVIAGLRETLPAERRSQGGLRQTLMTFGKLIRDRSFMGYALSQGLISAGMFAYISGSPFVIQDLFGASAQTFSLIFAINGLGIIIAGQVTGRLAGRISETKLLQFGLIYAAIGGLLLLTMIWTGQGLIAILIPLFVIVSSVGIVSASAFSLAMEKQGAVAGSASALQGLMSMLGGGLVAPLVGIGGSGTALPMGIVIACADIAALLCYWVMIARIRNKNV</sequence>
<keyword evidence="4 8" id="KW-1003">Cell membrane</keyword>
<feature type="transmembrane region" description="Helical" evidence="8">
    <location>
        <begin position="176"/>
        <end position="196"/>
    </location>
</feature>
<feature type="transmembrane region" description="Helical" evidence="8">
    <location>
        <begin position="257"/>
        <end position="280"/>
    </location>
</feature>
<comment type="subcellular location">
    <subcellularLocation>
        <location evidence="1 8">Cell membrane</location>
        <topology evidence="1 8">Multi-pass membrane protein</topology>
    </subcellularLocation>
</comment>
<dbReference type="PROSITE" id="PS50850">
    <property type="entry name" value="MFS"/>
    <property type="match status" value="1"/>
</dbReference>
<dbReference type="PRINTS" id="PR01035">
    <property type="entry name" value="TCRTETA"/>
</dbReference>
<dbReference type="InterPro" id="IPR036259">
    <property type="entry name" value="MFS_trans_sf"/>
</dbReference>
<dbReference type="EMBL" id="JAUQTB010000011">
    <property type="protein sequence ID" value="MDO7908068.1"/>
    <property type="molecule type" value="Genomic_DNA"/>
</dbReference>
<feature type="transmembrane region" description="Helical" evidence="8">
    <location>
        <begin position="355"/>
        <end position="374"/>
    </location>
</feature>
<feature type="transmembrane region" description="Helical" evidence="8">
    <location>
        <begin position="318"/>
        <end position="343"/>
    </location>
</feature>
<evidence type="ECO:0000256" key="6">
    <source>
        <dbReference type="ARBA" id="ARBA00022989"/>
    </source>
</evidence>
<evidence type="ECO:0000256" key="2">
    <source>
        <dbReference type="ARBA" id="ARBA00006236"/>
    </source>
</evidence>